<gene>
    <name evidence="1" type="ORF">EAIL5_1749</name>
</gene>
<sequence length="75" mass="8393">MAGLSHGCCCNNEDKALYNAPMPGPELTRHSPLYNPGWPEPDLFNKFIQRSKQILNAVINSGVKRLLVTRWSAQP</sequence>
<accession>E5B516</accession>
<evidence type="ECO:0000313" key="1">
    <source>
        <dbReference type="EMBL" id="CBX80569.1"/>
    </source>
</evidence>
<dbReference type="AlphaFoldDB" id="E5B516"/>
<protein>
    <submittedName>
        <fullName evidence="1">Uncharacterized protein</fullName>
    </submittedName>
</protein>
<reference evidence="1" key="1">
    <citation type="journal article" date="2011" name="J. Bacteriol.">
        <title>Genome Sequence of an Erwinia amylovora Strain with Pathogenicity Restricted to Rubus Plants.</title>
        <authorList>
            <person name="Powney R."/>
            <person name="Smits T.H."/>
            <person name="Sawbridge T."/>
            <person name="Frey B."/>
            <person name="Blom J."/>
            <person name="Frey J.E."/>
            <person name="Plummer K.M."/>
            <person name="Beer S.V."/>
            <person name="Luck J."/>
            <person name="Duffy B."/>
            <person name="Rodoni B."/>
        </authorList>
    </citation>
    <scope>NUCLEOTIDE SEQUENCE</scope>
    <source>
        <strain evidence="1">ATCC BAA-2158</strain>
    </source>
</reference>
<dbReference type="EMBL" id="FR719190">
    <property type="protein sequence ID" value="CBX80569.1"/>
    <property type="molecule type" value="Genomic_DNA"/>
</dbReference>
<name>E5B516_ERWAM</name>
<proteinExistence type="predicted"/>
<organism evidence="1">
    <name type="scientific">Erwinia amylovora ATCC BAA-2158</name>
    <dbReference type="NCBI Taxonomy" id="889211"/>
    <lineage>
        <taxon>Bacteria</taxon>
        <taxon>Pseudomonadati</taxon>
        <taxon>Pseudomonadota</taxon>
        <taxon>Gammaproteobacteria</taxon>
        <taxon>Enterobacterales</taxon>
        <taxon>Erwiniaceae</taxon>
        <taxon>Erwinia</taxon>
    </lineage>
</organism>